<keyword evidence="8" id="KW-0496">Mitochondrion</keyword>
<dbReference type="PANTHER" id="PTHR11695">
    <property type="entry name" value="ALCOHOL DEHYDROGENASE RELATED"/>
    <property type="match status" value="1"/>
</dbReference>
<dbReference type="InterPro" id="IPR002364">
    <property type="entry name" value="Quin_OxRdtase/zeta-crystal_CS"/>
</dbReference>
<reference evidence="12" key="1">
    <citation type="submission" date="2020-11" db="EMBL/GenBank/DDBJ databases">
        <authorList>
            <person name="Tran Van P."/>
        </authorList>
    </citation>
    <scope>NUCLEOTIDE SEQUENCE</scope>
</reference>
<feature type="compositionally biased region" description="Acidic residues" evidence="10">
    <location>
        <begin position="443"/>
        <end position="458"/>
    </location>
</feature>
<dbReference type="InterPro" id="IPR038765">
    <property type="entry name" value="Papain-like_cys_pep_sf"/>
</dbReference>
<dbReference type="InterPro" id="IPR003653">
    <property type="entry name" value="Peptidase_C48_C"/>
</dbReference>
<dbReference type="OrthoDB" id="48317at2759"/>
<evidence type="ECO:0000256" key="10">
    <source>
        <dbReference type="SAM" id="MobiDB-lite"/>
    </source>
</evidence>
<dbReference type="SUPFAM" id="SSF54001">
    <property type="entry name" value="Cysteine proteinases"/>
    <property type="match status" value="1"/>
</dbReference>
<dbReference type="SUPFAM" id="SSF51735">
    <property type="entry name" value="NAD(P)-binding Rossmann-fold domains"/>
    <property type="match status" value="1"/>
</dbReference>
<dbReference type="PROSITE" id="PS50600">
    <property type="entry name" value="ULP_PROTEASE"/>
    <property type="match status" value="1"/>
</dbReference>
<dbReference type="FunFam" id="3.40.50.720:FF:000147">
    <property type="entry name" value="Reticulon-4-interacting protein 1 homolog, mitochondrial"/>
    <property type="match status" value="1"/>
</dbReference>
<protein>
    <recommendedName>
        <fullName evidence="11">Ubiquitin-like protease family profile domain-containing protein</fullName>
    </recommendedName>
</protein>
<evidence type="ECO:0000256" key="5">
    <source>
        <dbReference type="ARBA" id="ARBA00022801"/>
    </source>
</evidence>
<comment type="similarity">
    <text evidence="2">Belongs to the peptidase C48 family.</text>
</comment>
<dbReference type="Proteomes" id="UP000759131">
    <property type="component" value="Unassembled WGS sequence"/>
</dbReference>
<dbReference type="EMBL" id="CAJPIZ010006700">
    <property type="protein sequence ID" value="CAG2109746.1"/>
    <property type="molecule type" value="Genomic_DNA"/>
</dbReference>
<dbReference type="PROSITE" id="PS01162">
    <property type="entry name" value="QOR_ZETA_CRYSTAL"/>
    <property type="match status" value="1"/>
</dbReference>
<dbReference type="SUPFAM" id="SSF50129">
    <property type="entry name" value="GroES-like"/>
    <property type="match status" value="1"/>
</dbReference>
<dbReference type="GO" id="GO:0008270">
    <property type="term" value="F:zinc ion binding"/>
    <property type="evidence" value="ECO:0007669"/>
    <property type="project" value="InterPro"/>
</dbReference>
<evidence type="ECO:0000256" key="2">
    <source>
        <dbReference type="ARBA" id="ARBA00005234"/>
    </source>
</evidence>
<organism evidence="12">
    <name type="scientific">Medioppia subpectinata</name>
    <dbReference type="NCBI Taxonomy" id="1979941"/>
    <lineage>
        <taxon>Eukaryota</taxon>
        <taxon>Metazoa</taxon>
        <taxon>Ecdysozoa</taxon>
        <taxon>Arthropoda</taxon>
        <taxon>Chelicerata</taxon>
        <taxon>Arachnida</taxon>
        <taxon>Acari</taxon>
        <taxon>Acariformes</taxon>
        <taxon>Sarcoptiformes</taxon>
        <taxon>Oribatida</taxon>
        <taxon>Brachypylina</taxon>
        <taxon>Oppioidea</taxon>
        <taxon>Oppiidae</taxon>
        <taxon>Medioppia</taxon>
    </lineage>
</organism>
<evidence type="ECO:0000256" key="3">
    <source>
        <dbReference type="ARBA" id="ARBA00010371"/>
    </source>
</evidence>
<name>A0A7R9Q1Y9_9ACAR</name>
<feature type="compositionally biased region" description="Polar residues" evidence="10">
    <location>
        <begin position="84"/>
        <end position="113"/>
    </location>
</feature>
<evidence type="ECO:0000256" key="7">
    <source>
        <dbReference type="ARBA" id="ARBA00023002"/>
    </source>
</evidence>
<evidence type="ECO:0000256" key="1">
    <source>
        <dbReference type="ARBA" id="ARBA00004173"/>
    </source>
</evidence>
<keyword evidence="5" id="KW-0378">Hydrolase</keyword>
<gene>
    <name evidence="12" type="ORF">OSB1V03_LOCUS9733</name>
</gene>
<dbReference type="Pfam" id="PF02902">
    <property type="entry name" value="Peptidase_C48"/>
    <property type="match status" value="1"/>
</dbReference>
<feature type="coiled-coil region" evidence="9">
    <location>
        <begin position="43"/>
        <end position="77"/>
    </location>
</feature>
<dbReference type="GO" id="GO:0005739">
    <property type="term" value="C:mitochondrion"/>
    <property type="evidence" value="ECO:0007669"/>
    <property type="project" value="UniProtKB-SubCell"/>
</dbReference>
<dbReference type="GO" id="GO:0016491">
    <property type="term" value="F:oxidoreductase activity"/>
    <property type="evidence" value="ECO:0007669"/>
    <property type="project" value="UniProtKB-KW"/>
</dbReference>
<evidence type="ECO:0000256" key="9">
    <source>
        <dbReference type="SAM" id="Coils"/>
    </source>
</evidence>
<keyword evidence="4" id="KW-0645">Protease</keyword>
<feature type="domain" description="Ubiquitin-like protease family profile" evidence="11">
    <location>
        <begin position="170"/>
        <end position="390"/>
    </location>
</feature>
<dbReference type="GO" id="GO:0006508">
    <property type="term" value="P:proteolysis"/>
    <property type="evidence" value="ECO:0007669"/>
    <property type="project" value="UniProtKB-KW"/>
</dbReference>
<dbReference type="SMART" id="SM00829">
    <property type="entry name" value="PKS_ER"/>
    <property type="match status" value="1"/>
</dbReference>
<keyword evidence="9" id="KW-0175">Coiled coil</keyword>
<dbReference type="InterPro" id="IPR036291">
    <property type="entry name" value="NAD(P)-bd_dom_sf"/>
</dbReference>
<dbReference type="InterPro" id="IPR050700">
    <property type="entry name" value="YIM1/Zinc_Alcohol_DH_Fams"/>
</dbReference>
<feature type="region of interest" description="Disordered" evidence="10">
    <location>
        <begin position="78"/>
        <end position="113"/>
    </location>
</feature>
<dbReference type="InterPro" id="IPR020843">
    <property type="entry name" value="ER"/>
</dbReference>
<dbReference type="InterPro" id="IPR013154">
    <property type="entry name" value="ADH-like_N"/>
</dbReference>
<dbReference type="Gene3D" id="3.30.310.130">
    <property type="entry name" value="Ubiquitin-related"/>
    <property type="match status" value="1"/>
</dbReference>
<dbReference type="Gene3D" id="3.90.180.10">
    <property type="entry name" value="Medium-chain alcohol dehydrogenases, catalytic domain"/>
    <property type="match status" value="1"/>
</dbReference>
<proteinExistence type="inferred from homology"/>
<dbReference type="Gene3D" id="3.40.50.720">
    <property type="entry name" value="NAD(P)-binding Rossmann-like Domain"/>
    <property type="match status" value="1"/>
</dbReference>
<dbReference type="GO" id="GO:0008234">
    <property type="term" value="F:cysteine-type peptidase activity"/>
    <property type="evidence" value="ECO:0007669"/>
    <property type="project" value="InterPro"/>
</dbReference>
<evidence type="ECO:0000259" key="11">
    <source>
        <dbReference type="PROSITE" id="PS50600"/>
    </source>
</evidence>
<dbReference type="PANTHER" id="PTHR11695:SF294">
    <property type="entry name" value="RETICULON-4-INTERACTING PROTEIN 1, MITOCHONDRIAL"/>
    <property type="match status" value="1"/>
</dbReference>
<dbReference type="InterPro" id="IPR011032">
    <property type="entry name" value="GroES-like_sf"/>
</dbReference>
<dbReference type="Pfam" id="PF08240">
    <property type="entry name" value="ADH_N"/>
    <property type="match status" value="1"/>
</dbReference>
<keyword evidence="6" id="KW-0809">Transit peptide</keyword>
<evidence type="ECO:0000256" key="6">
    <source>
        <dbReference type="ARBA" id="ARBA00022946"/>
    </source>
</evidence>
<keyword evidence="7" id="KW-0560">Oxidoreductase</keyword>
<dbReference type="Gene3D" id="1.10.418.20">
    <property type="match status" value="1"/>
</dbReference>
<dbReference type="AlphaFoldDB" id="A0A7R9Q1Y9"/>
<evidence type="ECO:0000256" key="4">
    <source>
        <dbReference type="ARBA" id="ARBA00022670"/>
    </source>
</evidence>
<feature type="region of interest" description="Disordered" evidence="10">
    <location>
        <begin position="443"/>
        <end position="543"/>
    </location>
</feature>
<dbReference type="EMBL" id="OC861275">
    <property type="protein sequence ID" value="CAD7629316.1"/>
    <property type="molecule type" value="Genomic_DNA"/>
</dbReference>
<evidence type="ECO:0000313" key="12">
    <source>
        <dbReference type="EMBL" id="CAD7629316.1"/>
    </source>
</evidence>
<feature type="region of interest" description="Disordered" evidence="10">
    <location>
        <begin position="614"/>
        <end position="640"/>
    </location>
</feature>
<accession>A0A7R9Q1Y9</accession>
<evidence type="ECO:0000256" key="8">
    <source>
        <dbReference type="ARBA" id="ARBA00023128"/>
    </source>
</evidence>
<evidence type="ECO:0000313" key="13">
    <source>
        <dbReference type="Proteomes" id="UP000759131"/>
    </source>
</evidence>
<comment type="subcellular location">
    <subcellularLocation>
        <location evidence="1">Mitochondrion</location>
    </subcellularLocation>
</comment>
<sequence>MYPREQKIIIVLKGEKITEGFVKLLFKQCNDLNAKCKCERMDISDARLVISAARERVINLENKNQRFNRLIQSANDTSVDRSKSLNPSPVSATGRYNSRYAPTTSSVVTGRSPLRNRSTRASLPITPIVQTVIDLDDDEDVSADQTVDHSLESIKSSVIFTYPKDEPNAIQIVGNDMLCLNKGEFLNDNIVNFYLRHYYKEVLDEEMAKRCHIFDTLFFMQLTEKRGPKRKNPSLPQSDDPYTFDQRYEKKLKNWTKNVDLFSKDFLVFPIIRESHWFVAIVCYPSLVLDTVSTLKTCDDKKPITEFDAEAKESRKACILFMDSLGNASYKKPLSEPIRDFLTYEWKAKKGSDVIAFKNRNKFRDYAPKVPVQTNSSDCGLFVLEYIKEFLKSPDDLAPKLMDYRKGLKKWFASEGIKANRAAIRLLVLQRVANETIRQSLEDMIDDSKDSDDDDDEERDKSTKDGETTAATEDEDQVEGVPPDELGMEVDKCCGTDSRPPSPPTPSHRPDRAEARDSESREREREVSGGDGHHKSATALPVSDRWPRVITQFMVSDSDVEPKKPSILGNKAVKRFFGSTSLSLTMNWVITRGQRSLTGKAVALLWCPSPPLTSRSVTTSSQSPPPPWEPSAGDTSQSSSSMSCWQLNAYAKSFSTDTTLTLNADRQRPVIHRASEVMVRVLASSVNPLDVWMSTGYGRSILDAIQLANDLGIAAITHDRLPLILGRDFCGQIVRCGHGVRYRPGDVVWGALPPHWRTGAHSQYIVADESHLCLKPDNLSPTEAAAIPYVGLTAWSAISTIGGLDHRNAFNKRALVLGGSGGVGTFAIQLLKAWGAHVTTTCSADATDFVYDQTGADLCVDYNDANELNANCAESFDFVLNAASAAPDSATADTGTQYLRKWKCGTYVTLTTPLLANADRYGLVLGTGLSALTAVRQTVNNALVDGRSARWAYYMPDRRALEAIAQLARQSLVKPVIEKTYAFNDLPLAYRRVADGHSRGKTALEFT</sequence>
<keyword evidence="13" id="KW-1185">Reference proteome</keyword>
<feature type="compositionally biased region" description="Basic and acidic residues" evidence="10">
    <location>
        <begin position="508"/>
        <end position="534"/>
    </location>
</feature>
<dbReference type="Pfam" id="PF13602">
    <property type="entry name" value="ADH_zinc_N_2"/>
    <property type="match status" value="1"/>
</dbReference>
<comment type="similarity">
    <text evidence="3">Belongs to the zinc-containing alcohol dehydrogenase family. Quinone oxidoreductase subfamily.</text>
</comment>